<keyword evidence="3" id="KW-1185">Reference proteome</keyword>
<proteinExistence type="predicted"/>
<evidence type="ECO:0000256" key="1">
    <source>
        <dbReference type="SAM" id="SignalP"/>
    </source>
</evidence>
<accession>A0ABY6Q3Q4</accession>
<reference evidence="2 3" key="1">
    <citation type="submission" date="2019-02" db="EMBL/GenBank/DDBJ databases">
        <title>Halieaceae_genomes.</title>
        <authorList>
            <person name="Li S.-H."/>
        </authorList>
    </citation>
    <scope>NUCLEOTIDE SEQUENCE [LARGE SCALE GENOMIC DNA]</scope>
    <source>
        <strain evidence="2 3">JH123</strain>
    </source>
</reference>
<keyword evidence="1" id="KW-0732">Signal</keyword>
<organism evidence="2 3">
    <name type="scientific">Candidatus Paraluminiphilus aquimaris</name>
    <dbReference type="NCBI Taxonomy" id="2518994"/>
    <lineage>
        <taxon>Bacteria</taxon>
        <taxon>Pseudomonadati</taxon>
        <taxon>Pseudomonadota</taxon>
        <taxon>Gammaproteobacteria</taxon>
        <taxon>Cellvibrionales</taxon>
        <taxon>Halieaceae</taxon>
        <taxon>Candidatus Paraluminiphilus</taxon>
    </lineage>
</organism>
<evidence type="ECO:0000313" key="2">
    <source>
        <dbReference type="EMBL" id="UZP73553.1"/>
    </source>
</evidence>
<dbReference type="EMBL" id="CP036501">
    <property type="protein sequence ID" value="UZP73553.1"/>
    <property type="molecule type" value="Genomic_DNA"/>
</dbReference>
<feature type="chain" id="PRO_5045701003" evidence="1">
    <location>
        <begin position="20"/>
        <end position="244"/>
    </location>
</feature>
<gene>
    <name evidence="2" type="ORF">E0F26_01855</name>
</gene>
<dbReference type="RefSeq" id="WP_279242348.1">
    <property type="nucleotide sequence ID" value="NZ_CP036501.1"/>
</dbReference>
<name>A0ABY6Q3Q4_9GAMM</name>
<protein>
    <submittedName>
        <fullName evidence="2">Uncharacterized protein</fullName>
    </submittedName>
</protein>
<feature type="signal peptide" evidence="1">
    <location>
        <begin position="1"/>
        <end position="19"/>
    </location>
</feature>
<sequence>MFKKILTISSILLSTSVLAAHHEETPMIAEIYECSLNEGVMVSDLVDFARSDFKAFADANSFAMNTFIWEAVAVSPPYDEPDLRWVNYFPTWGDYFASEEAWRTTAQDVAAGIFERVSCSKARTLAVHNAGAQPAASQEKPLIAMVCNLDEGKTIQDALAYRKGVNKMANDMIDGSVGSAIFTPALGITGFDYVAMVSGKTADMVAVMDNVRSGKAAKAMQKAGLENPAQCITDLHRSHLVISR</sequence>
<evidence type="ECO:0000313" key="3">
    <source>
        <dbReference type="Proteomes" id="UP001317963"/>
    </source>
</evidence>
<dbReference type="Proteomes" id="UP001317963">
    <property type="component" value="Chromosome"/>
</dbReference>